<name>A0ABT0XH07_9BACI</name>
<keyword evidence="1" id="KW-0812">Transmembrane</keyword>
<organism evidence="2 3">
    <name type="scientific">Alkalicoccobacillus plakortidis</name>
    <dbReference type="NCBI Taxonomy" id="444060"/>
    <lineage>
        <taxon>Bacteria</taxon>
        <taxon>Bacillati</taxon>
        <taxon>Bacillota</taxon>
        <taxon>Bacilli</taxon>
        <taxon>Bacillales</taxon>
        <taxon>Bacillaceae</taxon>
        <taxon>Alkalicoccobacillus</taxon>
    </lineage>
</organism>
<keyword evidence="1" id="KW-1133">Transmembrane helix</keyword>
<sequence length="205" mass="23578">MHQEINLLPERYKRDITPFFIAVLTVVFVLVSVFIFLMYYSMLERERTVAVNEVSELQLQKVEIEAAAGTIETDLTPEQQLQDAVHQLDEYRVPTSEFTAELIELLPERGFFVRYFYQRDGLLEVTVSFDQMQEAAQYYDALFQNPIVDAVRMSDIGTEAVAELTDDEEQGNTVASNTLVKPRYEATYELALNLEETKLQEGESP</sequence>
<evidence type="ECO:0000256" key="1">
    <source>
        <dbReference type="SAM" id="Phobius"/>
    </source>
</evidence>
<keyword evidence="1" id="KW-0472">Membrane</keyword>
<dbReference type="EMBL" id="JAMQJY010000001">
    <property type="protein sequence ID" value="MCM2675173.1"/>
    <property type="molecule type" value="Genomic_DNA"/>
</dbReference>
<protein>
    <recommendedName>
        <fullName evidence="4">Type IV pilus assembly protein PilN</fullName>
    </recommendedName>
</protein>
<dbReference type="RefSeq" id="WP_251605541.1">
    <property type="nucleotide sequence ID" value="NZ_JAMQJY010000001.1"/>
</dbReference>
<evidence type="ECO:0000313" key="2">
    <source>
        <dbReference type="EMBL" id="MCM2675173.1"/>
    </source>
</evidence>
<evidence type="ECO:0000313" key="3">
    <source>
        <dbReference type="Proteomes" id="UP001203665"/>
    </source>
</evidence>
<dbReference type="Proteomes" id="UP001203665">
    <property type="component" value="Unassembled WGS sequence"/>
</dbReference>
<accession>A0ABT0XH07</accession>
<evidence type="ECO:0008006" key="4">
    <source>
        <dbReference type="Google" id="ProtNLM"/>
    </source>
</evidence>
<comment type="caution">
    <text evidence="2">The sequence shown here is derived from an EMBL/GenBank/DDBJ whole genome shotgun (WGS) entry which is preliminary data.</text>
</comment>
<proteinExistence type="predicted"/>
<keyword evidence="3" id="KW-1185">Reference proteome</keyword>
<feature type="transmembrane region" description="Helical" evidence="1">
    <location>
        <begin position="16"/>
        <end position="40"/>
    </location>
</feature>
<reference evidence="2" key="1">
    <citation type="submission" date="2022-06" db="EMBL/GenBank/DDBJ databases">
        <title>Alkalicoccobacillus porphyridii sp. nov., isolated from a marine red alga, Porphyridium purpureum and reclassification of Shouchella plakortidis and Shouchella gibsonii as Alkalicoccobacillus plakortidis comb. nov. and Alkalicoccobacillus gibsonii comb. nov.</title>
        <authorList>
            <person name="Kim K.H."/>
            <person name="Lee J.K."/>
            <person name="Han D.M."/>
            <person name="Baek J.H."/>
            <person name="Jeon C.O."/>
        </authorList>
    </citation>
    <scope>NUCLEOTIDE SEQUENCE</scope>
    <source>
        <strain evidence="2">DSM 19153</strain>
    </source>
</reference>
<gene>
    <name evidence="2" type="ORF">NDM98_06495</name>
</gene>